<sequence length="142" mass="15850">MHLVNYLIFNGRCEEAIEYYQKTLNAELVMLMRFEDMPAEGNEDCQMPEDMGQKIMHAEIQIGDSKIMMSDSPEQGPVNFSGFSLSIAADSIEQGSSLFSALAEDGKVIMPLAETFWAKAFGMLEDKFGLSWMVNVEASDES</sequence>
<dbReference type="KEGG" id="pmaw:MACH26_41980"/>
<dbReference type="Pfam" id="PF06983">
    <property type="entry name" value="3-dmu-9_3-mt"/>
    <property type="match status" value="1"/>
</dbReference>
<dbReference type="PANTHER" id="PTHR33990:SF1">
    <property type="entry name" value="PROTEIN YJDN"/>
    <property type="match status" value="1"/>
</dbReference>
<reference evidence="2" key="1">
    <citation type="submission" date="2023-01" db="EMBL/GenBank/DDBJ databases">
        <title>Complete genome sequence of Planctobacterium marinum strain Dej080120_11.</title>
        <authorList>
            <person name="Ueki S."/>
            <person name="Maruyama F."/>
        </authorList>
    </citation>
    <scope>NUCLEOTIDE SEQUENCE</scope>
    <source>
        <strain evidence="2">Dej080120_11</strain>
    </source>
</reference>
<protein>
    <submittedName>
        <fullName evidence="2">VOC family protein</fullName>
    </submittedName>
</protein>
<proteinExistence type="predicted"/>
<dbReference type="CDD" id="cd06588">
    <property type="entry name" value="PhnB_like"/>
    <property type="match status" value="1"/>
</dbReference>
<dbReference type="PANTHER" id="PTHR33990">
    <property type="entry name" value="PROTEIN YJDN-RELATED"/>
    <property type="match status" value="1"/>
</dbReference>
<dbReference type="NCBIfam" id="NF007537">
    <property type="entry name" value="PRK10148.1"/>
    <property type="match status" value="1"/>
</dbReference>
<keyword evidence="3" id="KW-1185">Reference proteome</keyword>
<dbReference type="InterPro" id="IPR028973">
    <property type="entry name" value="PhnB-like"/>
</dbReference>
<feature type="domain" description="PhnB-like" evidence="1">
    <location>
        <begin position="3"/>
        <end position="134"/>
    </location>
</feature>
<evidence type="ECO:0000259" key="1">
    <source>
        <dbReference type="Pfam" id="PF06983"/>
    </source>
</evidence>
<accession>A0AA48HS90</accession>
<dbReference type="Proteomes" id="UP001333710">
    <property type="component" value="Chromosome"/>
</dbReference>
<dbReference type="InterPro" id="IPR029068">
    <property type="entry name" value="Glyas_Bleomycin-R_OHBP_Dase"/>
</dbReference>
<dbReference type="AlphaFoldDB" id="A0AA48HS90"/>
<name>A0AA48HS90_9ALTE</name>
<gene>
    <name evidence="2" type="ORF">MACH26_41980</name>
</gene>
<evidence type="ECO:0000313" key="2">
    <source>
        <dbReference type="EMBL" id="BDX08677.1"/>
    </source>
</evidence>
<dbReference type="SUPFAM" id="SSF54593">
    <property type="entry name" value="Glyoxalase/Bleomycin resistance protein/Dihydroxybiphenyl dioxygenase"/>
    <property type="match status" value="1"/>
</dbReference>
<dbReference type="Gene3D" id="3.10.180.10">
    <property type="entry name" value="2,3-Dihydroxybiphenyl 1,2-Dioxygenase, domain 1"/>
    <property type="match status" value="1"/>
</dbReference>
<dbReference type="EMBL" id="AP027272">
    <property type="protein sequence ID" value="BDX08677.1"/>
    <property type="molecule type" value="Genomic_DNA"/>
</dbReference>
<dbReference type="RefSeq" id="WP_338294741.1">
    <property type="nucleotide sequence ID" value="NZ_AP027272.1"/>
</dbReference>
<evidence type="ECO:0000313" key="3">
    <source>
        <dbReference type="Proteomes" id="UP001333710"/>
    </source>
</evidence>
<organism evidence="2 3">
    <name type="scientific">Planctobacterium marinum</name>
    <dbReference type="NCBI Taxonomy" id="1631968"/>
    <lineage>
        <taxon>Bacteria</taxon>
        <taxon>Pseudomonadati</taxon>
        <taxon>Pseudomonadota</taxon>
        <taxon>Gammaproteobacteria</taxon>
        <taxon>Alteromonadales</taxon>
        <taxon>Alteromonadaceae</taxon>
        <taxon>Planctobacterium</taxon>
    </lineage>
</organism>